<proteinExistence type="predicted"/>
<reference evidence="2 3" key="1">
    <citation type="submission" date="2020-07" db="EMBL/GenBank/DDBJ databases">
        <title>Sequencing the genomes of 1000 actinobacteria strains.</title>
        <authorList>
            <person name="Klenk H.-P."/>
        </authorList>
    </citation>
    <scope>NUCLEOTIDE SEQUENCE [LARGE SCALE GENOMIC DNA]</scope>
    <source>
        <strain evidence="2 3">DSM 26474</strain>
    </source>
</reference>
<evidence type="ECO:0000313" key="3">
    <source>
        <dbReference type="Proteomes" id="UP000549913"/>
    </source>
</evidence>
<dbReference type="Proteomes" id="UP000549913">
    <property type="component" value="Unassembled WGS sequence"/>
</dbReference>
<feature type="domain" description="Polysaccharide biosynthesis enzyme WcbI" evidence="1">
    <location>
        <begin position="30"/>
        <end position="223"/>
    </location>
</feature>
<organism evidence="2 3">
    <name type="scientific">Herbiconiux flava</name>
    <dbReference type="NCBI Taxonomy" id="881268"/>
    <lineage>
        <taxon>Bacteria</taxon>
        <taxon>Bacillati</taxon>
        <taxon>Actinomycetota</taxon>
        <taxon>Actinomycetes</taxon>
        <taxon>Micrococcales</taxon>
        <taxon>Microbacteriaceae</taxon>
        <taxon>Herbiconiux</taxon>
    </lineage>
</organism>
<comment type="caution">
    <text evidence="2">The sequence shown here is derived from an EMBL/GenBank/DDBJ whole genome shotgun (WGS) entry which is preliminary data.</text>
</comment>
<protein>
    <recommendedName>
        <fullName evidence="1">Polysaccharide biosynthesis enzyme WcbI domain-containing protein</fullName>
    </recommendedName>
</protein>
<name>A0A852SMC7_9MICO</name>
<dbReference type="EMBL" id="JACCBM010000001">
    <property type="protein sequence ID" value="NYD69757.1"/>
    <property type="molecule type" value="Genomic_DNA"/>
</dbReference>
<dbReference type="InterPro" id="IPR041307">
    <property type="entry name" value="WcbI"/>
</dbReference>
<dbReference type="AlphaFoldDB" id="A0A852SMC7"/>
<dbReference type="Pfam" id="PF18588">
    <property type="entry name" value="WcbI"/>
    <property type="match status" value="1"/>
</dbReference>
<evidence type="ECO:0000313" key="2">
    <source>
        <dbReference type="EMBL" id="NYD69757.1"/>
    </source>
</evidence>
<keyword evidence="3" id="KW-1185">Reference proteome</keyword>
<sequence>MTPTPDDARRRHYSAFYSRPAVGAGETVLLALGNCQAESLRLVVPPSAATTVRIPPVHELTDDDLPFLGAWLERADAVVAQPIRDGYRGLPLGTRELLAQTRPGTRHAVLPVIRFAGLYPRHLIIRPPEDPSASPPLVAYHDAAVLAEAAGLRLPALTVDAVRAVAAESIAALRSREERHGSVVASDLFAAPTFALMRTINHPGNPVWAALGERVLSQLGLPGPAADPGGPLLDSVHAPREAVVIEAFDLPEEPTVDWIVDGRSLSAEDVRSAHLAWYAEHPGAVTAGLARHASTLGLLGLAS</sequence>
<evidence type="ECO:0000259" key="1">
    <source>
        <dbReference type="Pfam" id="PF18588"/>
    </source>
</evidence>
<accession>A0A852SMC7</accession>
<dbReference type="RefSeq" id="WP_179547024.1">
    <property type="nucleotide sequence ID" value="NZ_BSEW01000001.1"/>
</dbReference>
<dbReference type="Gene3D" id="3.40.50.12080">
    <property type="match status" value="1"/>
</dbReference>
<gene>
    <name evidence="2" type="ORF">BJ984_000915</name>
</gene>